<keyword evidence="2 6" id="KW-0812">Transmembrane</keyword>
<sequence>MLQLARVSLAFLCNFASGPATVMSNKMVFVTTGFSFPILLTVCHYVCTWLVIKAMSRLGVYSPAQAQLLSSKGSGARRSVILLIITWSFYNIMSNLSLSQNSVGIYQMIKLLMAPGAVVWDFVLYGKKPTPWQSMLLCLAVFGVYSCTVSSLDSGDLTLFGLAVAFLAVFLAIFQKGLTSHVIQYTEVKLSPLQLLDSCMPWMGAITVLSAIALEDCRAAAQQVRRGHCMAIAFSSLCGTMANVSSTWVLGLTSPLAHILLGQLKTILILLGGFLFFDKEPTLRTLMGAVMALTGITMYAWSKLPKEDEKDEDGATNDSVRNDVWKASGEKSEWDEEAAMFTKEMELEEKVRGTHRTCDESTKEH</sequence>
<dbReference type="EMBL" id="CAXAMM010016758">
    <property type="protein sequence ID" value="CAK9039760.1"/>
    <property type="molecule type" value="Genomic_DNA"/>
</dbReference>
<protein>
    <submittedName>
        <fullName evidence="8">Nucleotide-sugar uncharacterized transporter 2</fullName>
    </submittedName>
</protein>
<evidence type="ECO:0000259" key="7">
    <source>
        <dbReference type="Pfam" id="PF03151"/>
    </source>
</evidence>
<evidence type="ECO:0000256" key="4">
    <source>
        <dbReference type="ARBA" id="ARBA00023136"/>
    </source>
</evidence>
<keyword evidence="9" id="KW-1185">Reference proteome</keyword>
<dbReference type="PANTHER" id="PTHR11132">
    <property type="entry name" value="SOLUTE CARRIER FAMILY 35"/>
    <property type="match status" value="1"/>
</dbReference>
<evidence type="ECO:0000313" key="9">
    <source>
        <dbReference type="Proteomes" id="UP001642464"/>
    </source>
</evidence>
<dbReference type="InterPro" id="IPR050186">
    <property type="entry name" value="TPT_transporter"/>
</dbReference>
<feature type="transmembrane region" description="Helical" evidence="6">
    <location>
        <begin position="157"/>
        <end position="174"/>
    </location>
</feature>
<feature type="region of interest" description="Disordered" evidence="5">
    <location>
        <begin position="307"/>
        <end position="336"/>
    </location>
</feature>
<feature type="compositionally biased region" description="Basic and acidic residues" evidence="5">
    <location>
        <begin position="320"/>
        <end position="332"/>
    </location>
</feature>
<feature type="transmembrane region" description="Helical" evidence="6">
    <location>
        <begin position="256"/>
        <end position="276"/>
    </location>
</feature>
<feature type="transmembrane region" description="Helical" evidence="6">
    <location>
        <begin position="80"/>
        <end position="98"/>
    </location>
</feature>
<reference evidence="8 9" key="1">
    <citation type="submission" date="2024-02" db="EMBL/GenBank/DDBJ databases">
        <authorList>
            <person name="Chen Y."/>
            <person name="Shah S."/>
            <person name="Dougan E. K."/>
            <person name="Thang M."/>
            <person name="Chan C."/>
        </authorList>
    </citation>
    <scope>NUCLEOTIDE SEQUENCE [LARGE SCALE GENOMIC DNA]</scope>
</reference>
<feature type="transmembrane region" description="Helical" evidence="6">
    <location>
        <begin position="104"/>
        <end position="125"/>
    </location>
</feature>
<evidence type="ECO:0000256" key="5">
    <source>
        <dbReference type="SAM" id="MobiDB-lite"/>
    </source>
</evidence>
<comment type="subcellular location">
    <subcellularLocation>
        <location evidence="1">Membrane</location>
        <topology evidence="1">Multi-pass membrane protein</topology>
    </subcellularLocation>
</comment>
<evidence type="ECO:0000256" key="2">
    <source>
        <dbReference type="ARBA" id="ARBA00022692"/>
    </source>
</evidence>
<keyword evidence="3 6" id="KW-1133">Transmembrane helix</keyword>
<dbReference type="InterPro" id="IPR004853">
    <property type="entry name" value="Sugar_P_trans_dom"/>
</dbReference>
<feature type="domain" description="Sugar phosphate transporter" evidence="7">
    <location>
        <begin position="7"/>
        <end position="299"/>
    </location>
</feature>
<keyword evidence="4 6" id="KW-0472">Membrane</keyword>
<comment type="caution">
    <text evidence="8">The sequence shown here is derived from an EMBL/GenBank/DDBJ whole genome shotgun (WGS) entry which is preliminary data.</text>
</comment>
<feature type="transmembrane region" description="Helical" evidence="6">
    <location>
        <begin position="228"/>
        <end position="250"/>
    </location>
</feature>
<dbReference type="SUPFAM" id="SSF103481">
    <property type="entry name" value="Multidrug resistance efflux transporter EmrE"/>
    <property type="match status" value="1"/>
</dbReference>
<feature type="transmembrane region" description="Helical" evidence="6">
    <location>
        <begin position="132"/>
        <end position="151"/>
    </location>
</feature>
<accession>A0ABP0LKT4</accession>
<name>A0ABP0LKT4_9DINO</name>
<organism evidence="8 9">
    <name type="scientific">Durusdinium trenchii</name>
    <dbReference type="NCBI Taxonomy" id="1381693"/>
    <lineage>
        <taxon>Eukaryota</taxon>
        <taxon>Sar</taxon>
        <taxon>Alveolata</taxon>
        <taxon>Dinophyceae</taxon>
        <taxon>Suessiales</taxon>
        <taxon>Symbiodiniaceae</taxon>
        <taxon>Durusdinium</taxon>
    </lineage>
</organism>
<gene>
    <name evidence="8" type="ORF">SCF082_LOCUS23234</name>
</gene>
<proteinExistence type="predicted"/>
<evidence type="ECO:0000256" key="1">
    <source>
        <dbReference type="ARBA" id="ARBA00004141"/>
    </source>
</evidence>
<dbReference type="Proteomes" id="UP001642464">
    <property type="component" value="Unassembled WGS sequence"/>
</dbReference>
<evidence type="ECO:0000313" key="8">
    <source>
        <dbReference type="EMBL" id="CAK9039760.1"/>
    </source>
</evidence>
<feature type="transmembrane region" description="Helical" evidence="6">
    <location>
        <begin position="34"/>
        <end position="52"/>
    </location>
</feature>
<evidence type="ECO:0000256" key="3">
    <source>
        <dbReference type="ARBA" id="ARBA00022989"/>
    </source>
</evidence>
<evidence type="ECO:0000256" key="6">
    <source>
        <dbReference type="SAM" id="Phobius"/>
    </source>
</evidence>
<dbReference type="Pfam" id="PF03151">
    <property type="entry name" value="TPT"/>
    <property type="match status" value="1"/>
</dbReference>
<dbReference type="InterPro" id="IPR037185">
    <property type="entry name" value="EmrE-like"/>
</dbReference>